<proteinExistence type="predicted"/>
<feature type="domain" description="MD-2-related lipid-recognition" evidence="1">
    <location>
        <begin position="83"/>
        <end position="183"/>
    </location>
</feature>
<accession>A0A2T7NK47</accession>
<dbReference type="SUPFAM" id="SSF81296">
    <property type="entry name" value="E set domains"/>
    <property type="match status" value="1"/>
</dbReference>
<sequence length="197" mass="20965">MTVVDVTQPRHPEPKSVVAVAEWTTLPSSFSAVSVCCVLLHVGQTARLRLLAAVAGSRDKVVKSVASNGTCATPGVLAFRVHDTYKVDASFTPEVDAETAVARVWAIVWSLKQAVDLKQPNVCASGLLTCPLKAGIPSNTSFTFHVDPPMTISSPLNVIIMFKLVNTEGESGEEEIFCVKSNIVIEPASSLTFVALV</sequence>
<keyword evidence="3" id="KW-1185">Reference proteome</keyword>
<dbReference type="Pfam" id="PF02221">
    <property type="entry name" value="E1_DerP2_DerF2"/>
    <property type="match status" value="1"/>
</dbReference>
<evidence type="ECO:0000313" key="2">
    <source>
        <dbReference type="EMBL" id="PVD21550.1"/>
    </source>
</evidence>
<dbReference type="Gene3D" id="2.60.40.770">
    <property type="match status" value="1"/>
</dbReference>
<name>A0A2T7NK47_POMCA</name>
<dbReference type="EMBL" id="PZQS01000011">
    <property type="protein sequence ID" value="PVD21550.1"/>
    <property type="molecule type" value="Genomic_DNA"/>
</dbReference>
<organism evidence="2 3">
    <name type="scientific">Pomacea canaliculata</name>
    <name type="common">Golden apple snail</name>
    <dbReference type="NCBI Taxonomy" id="400727"/>
    <lineage>
        <taxon>Eukaryota</taxon>
        <taxon>Metazoa</taxon>
        <taxon>Spiralia</taxon>
        <taxon>Lophotrochozoa</taxon>
        <taxon>Mollusca</taxon>
        <taxon>Gastropoda</taxon>
        <taxon>Caenogastropoda</taxon>
        <taxon>Architaenioglossa</taxon>
        <taxon>Ampullarioidea</taxon>
        <taxon>Ampullariidae</taxon>
        <taxon>Pomacea</taxon>
    </lineage>
</organism>
<dbReference type="Proteomes" id="UP000245119">
    <property type="component" value="Linkage Group LG11"/>
</dbReference>
<protein>
    <recommendedName>
        <fullName evidence="1">MD-2-related lipid-recognition domain-containing protein</fullName>
    </recommendedName>
</protein>
<dbReference type="AlphaFoldDB" id="A0A2T7NK47"/>
<dbReference type="InterPro" id="IPR014756">
    <property type="entry name" value="Ig_E-set"/>
</dbReference>
<reference evidence="2 3" key="1">
    <citation type="submission" date="2018-04" db="EMBL/GenBank/DDBJ databases">
        <title>The genome of golden apple snail Pomacea canaliculata provides insight into stress tolerance and invasive adaptation.</title>
        <authorList>
            <person name="Liu C."/>
            <person name="Liu B."/>
            <person name="Ren Y."/>
            <person name="Zhang Y."/>
            <person name="Wang H."/>
            <person name="Li S."/>
            <person name="Jiang F."/>
            <person name="Yin L."/>
            <person name="Zhang G."/>
            <person name="Qian W."/>
            <person name="Fan W."/>
        </authorList>
    </citation>
    <scope>NUCLEOTIDE SEQUENCE [LARGE SCALE GENOMIC DNA]</scope>
    <source>
        <strain evidence="2">SZHN2017</strain>
        <tissue evidence="2">Muscle</tissue>
    </source>
</reference>
<comment type="caution">
    <text evidence="2">The sequence shown here is derived from an EMBL/GenBank/DDBJ whole genome shotgun (WGS) entry which is preliminary data.</text>
</comment>
<dbReference type="InterPro" id="IPR003172">
    <property type="entry name" value="ML_dom"/>
</dbReference>
<gene>
    <name evidence="2" type="ORF">C0Q70_17348</name>
</gene>
<evidence type="ECO:0000313" key="3">
    <source>
        <dbReference type="Proteomes" id="UP000245119"/>
    </source>
</evidence>
<evidence type="ECO:0000259" key="1">
    <source>
        <dbReference type="Pfam" id="PF02221"/>
    </source>
</evidence>